<proteinExistence type="predicted"/>
<evidence type="ECO:0000313" key="2">
    <source>
        <dbReference type="EMBL" id="PNY17947.1"/>
    </source>
</evidence>
<evidence type="ECO:0000256" key="1">
    <source>
        <dbReference type="SAM" id="MobiDB-lite"/>
    </source>
</evidence>
<protein>
    <recommendedName>
        <fullName evidence="4">Retrotransposon gag domain-containing protein</fullName>
    </recommendedName>
</protein>
<comment type="caution">
    <text evidence="2">The sequence shown here is derived from an EMBL/GenBank/DDBJ whole genome shotgun (WGS) entry which is preliminary data.</text>
</comment>
<accession>A0A2K3PRQ0</accession>
<dbReference type="Proteomes" id="UP000236291">
    <property type="component" value="Unassembled WGS sequence"/>
</dbReference>
<dbReference type="PANTHER" id="PTHR33223">
    <property type="entry name" value="CCHC-TYPE DOMAIN-CONTAINING PROTEIN"/>
    <property type="match status" value="1"/>
</dbReference>
<name>A0A2K3PRQ0_TRIPR</name>
<dbReference type="AlphaFoldDB" id="A0A2K3PRQ0"/>
<reference evidence="2 3" key="2">
    <citation type="journal article" date="2017" name="Front. Plant Sci.">
        <title>Gene Classification and Mining of Molecular Markers Useful in Red Clover (Trifolium pratense) Breeding.</title>
        <authorList>
            <person name="Istvanek J."/>
            <person name="Dluhosova J."/>
            <person name="Dluhos P."/>
            <person name="Patkova L."/>
            <person name="Nedelnik J."/>
            <person name="Repkova J."/>
        </authorList>
    </citation>
    <scope>NUCLEOTIDE SEQUENCE [LARGE SCALE GENOMIC DNA]</scope>
    <source>
        <strain evidence="3">cv. Tatra</strain>
        <tissue evidence="2">Young leaves</tissue>
    </source>
</reference>
<gene>
    <name evidence="2" type="ORF">L195_g014703</name>
</gene>
<feature type="compositionally biased region" description="Basic residues" evidence="1">
    <location>
        <begin position="137"/>
        <end position="155"/>
    </location>
</feature>
<sequence>MAGNNNQIPEQMAENNHHALYQPLDGQPASVIGESQCMSMDYEEYVPEDPQIQVAVPPPVTGTMVLPQGAPMQDIMAALVNAINRQSDMILQQNQKFEEHNVRLESQSRQIDAIAESRITTHSQNRRLRRSPTPERRARHSPRRATPPRHQRRRSPVGGESHQGPLSRRIRELPLLAGLENPPVMDTYDGSSDPDKHIENLEALLEYRNVRGSIKCKLFPTTMRKEAMAWYKSLPPGSIDSLPDLCARFKAHFTSSRHHPKTEATLEAII</sequence>
<dbReference type="EMBL" id="ASHM01009811">
    <property type="protein sequence ID" value="PNY17947.1"/>
    <property type="molecule type" value="Genomic_DNA"/>
</dbReference>
<evidence type="ECO:0008006" key="4">
    <source>
        <dbReference type="Google" id="ProtNLM"/>
    </source>
</evidence>
<reference evidence="2 3" key="1">
    <citation type="journal article" date="2014" name="Am. J. Bot.">
        <title>Genome assembly and annotation for red clover (Trifolium pratense; Fabaceae).</title>
        <authorList>
            <person name="Istvanek J."/>
            <person name="Jaros M."/>
            <person name="Krenek A."/>
            <person name="Repkova J."/>
        </authorList>
    </citation>
    <scope>NUCLEOTIDE SEQUENCE [LARGE SCALE GENOMIC DNA]</scope>
    <source>
        <strain evidence="3">cv. Tatra</strain>
        <tissue evidence="2">Young leaves</tissue>
    </source>
</reference>
<evidence type="ECO:0000313" key="3">
    <source>
        <dbReference type="Proteomes" id="UP000236291"/>
    </source>
</evidence>
<dbReference type="PANTHER" id="PTHR33223:SF10">
    <property type="entry name" value="AMINOTRANSFERASE-LIKE PLANT MOBILE DOMAIN-CONTAINING PROTEIN"/>
    <property type="match status" value="1"/>
</dbReference>
<organism evidence="2 3">
    <name type="scientific">Trifolium pratense</name>
    <name type="common">Red clover</name>
    <dbReference type="NCBI Taxonomy" id="57577"/>
    <lineage>
        <taxon>Eukaryota</taxon>
        <taxon>Viridiplantae</taxon>
        <taxon>Streptophyta</taxon>
        <taxon>Embryophyta</taxon>
        <taxon>Tracheophyta</taxon>
        <taxon>Spermatophyta</taxon>
        <taxon>Magnoliopsida</taxon>
        <taxon>eudicotyledons</taxon>
        <taxon>Gunneridae</taxon>
        <taxon>Pentapetalae</taxon>
        <taxon>rosids</taxon>
        <taxon>fabids</taxon>
        <taxon>Fabales</taxon>
        <taxon>Fabaceae</taxon>
        <taxon>Papilionoideae</taxon>
        <taxon>50 kb inversion clade</taxon>
        <taxon>NPAAA clade</taxon>
        <taxon>Hologalegina</taxon>
        <taxon>IRL clade</taxon>
        <taxon>Trifolieae</taxon>
        <taxon>Trifolium</taxon>
    </lineage>
</organism>
<feature type="region of interest" description="Disordered" evidence="1">
    <location>
        <begin position="114"/>
        <end position="168"/>
    </location>
</feature>